<evidence type="ECO:0000313" key="3">
    <source>
        <dbReference type="Proteomes" id="UP000184731"/>
    </source>
</evidence>
<protein>
    <submittedName>
        <fullName evidence="2">Uncharacterized protein</fullName>
    </submittedName>
</protein>
<feature type="transmembrane region" description="Helical" evidence="1">
    <location>
        <begin position="151"/>
        <end position="168"/>
    </location>
</feature>
<dbReference type="STRING" id="1915309.AXG55_11085"/>
<accession>A0A1L4D2K7</accession>
<keyword evidence="1" id="KW-1133">Transmembrane helix</keyword>
<keyword evidence="3" id="KW-1185">Reference proteome</keyword>
<feature type="transmembrane region" description="Helical" evidence="1">
    <location>
        <begin position="9"/>
        <end position="27"/>
    </location>
</feature>
<dbReference type="RefSeq" id="WP_148698178.1">
    <property type="nucleotide sequence ID" value="NZ_CP017834.1"/>
</dbReference>
<reference evidence="2 3" key="1">
    <citation type="submission" date="2016-10" db="EMBL/GenBank/DDBJ databases">
        <title>Silvanigrella aquatica sp. nov., isolated from a freshwater lake located in the Black Forest, Germany, description of Silvanigrellaceae fam. nov., Silvanigrellales ord. nov., reclassification of the order Bdellovibrionales in the class Oligoflexia, reclassification of the families Bacteriovoracaceae and Halobacteriovoraceae in the new order Bacteriovoracales ord. nov., and reclassification of the family Pseudobacteriovoracaceae in the order Oligoflexiales.</title>
        <authorList>
            <person name="Hahn M.W."/>
            <person name="Schmidt J."/>
            <person name="Koll U."/>
            <person name="Rohde M."/>
            <person name="Verbag S."/>
            <person name="Pitt A."/>
            <person name="Nakai R."/>
            <person name="Naganuma T."/>
            <person name="Lang E."/>
        </authorList>
    </citation>
    <scope>NUCLEOTIDE SEQUENCE [LARGE SCALE GENOMIC DNA]</scope>
    <source>
        <strain evidence="2 3">MWH-Nonnen-W8red</strain>
    </source>
</reference>
<sequence length="177" mass="19979">MSLRIQKNIFIIIIFIFIGLITISSTHQLSVSLIGSFVSLFLALFIYTTIKLNITKITFLSYHFISICLLFIFQTPEIAVIAFLSFLLRETILLTKEQAEKGSRKSLLWDLGAIKPKRQISSAYNQSLPFIIASFVCSLLNNFFSIPTIALAYFPIFLFSIGFGSLIVEELSFVATE</sequence>
<organism evidence="2 3">
    <name type="scientific">Silvanigrella aquatica</name>
    <dbReference type="NCBI Taxonomy" id="1915309"/>
    <lineage>
        <taxon>Bacteria</taxon>
        <taxon>Pseudomonadati</taxon>
        <taxon>Bdellovibrionota</taxon>
        <taxon>Oligoflexia</taxon>
        <taxon>Silvanigrellales</taxon>
        <taxon>Silvanigrellaceae</taxon>
        <taxon>Silvanigrella</taxon>
    </lineage>
</organism>
<dbReference type="EMBL" id="CP017834">
    <property type="protein sequence ID" value="APJ04421.1"/>
    <property type="molecule type" value="Genomic_DNA"/>
</dbReference>
<name>A0A1L4D2K7_9BACT</name>
<proteinExistence type="predicted"/>
<keyword evidence="1" id="KW-0812">Transmembrane</keyword>
<dbReference type="KEGG" id="saqi:AXG55_11085"/>
<gene>
    <name evidence="2" type="ORF">AXG55_11085</name>
</gene>
<evidence type="ECO:0000256" key="1">
    <source>
        <dbReference type="SAM" id="Phobius"/>
    </source>
</evidence>
<dbReference type="OrthoDB" id="9862263at2"/>
<dbReference type="AlphaFoldDB" id="A0A1L4D2K7"/>
<evidence type="ECO:0000313" key="2">
    <source>
        <dbReference type="EMBL" id="APJ04421.1"/>
    </source>
</evidence>
<feature type="transmembrane region" description="Helical" evidence="1">
    <location>
        <begin position="62"/>
        <end position="88"/>
    </location>
</feature>
<dbReference type="Proteomes" id="UP000184731">
    <property type="component" value="Chromosome"/>
</dbReference>
<feature type="transmembrane region" description="Helical" evidence="1">
    <location>
        <begin position="33"/>
        <end position="50"/>
    </location>
</feature>
<keyword evidence="1" id="KW-0472">Membrane</keyword>